<dbReference type="SUPFAM" id="SSF64484">
    <property type="entry name" value="beta and beta-prime subunits of DNA dependent RNA-polymerase"/>
    <property type="match status" value="1"/>
</dbReference>
<feature type="non-terminal residue" evidence="2">
    <location>
        <position position="1"/>
    </location>
</feature>
<reference evidence="2" key="1">
    <citation type="submission" date="2018-06" db="EMBL/GenBank/DDBJ databases">
        <authorList>
            <person name="Zhirakovskaya E."/>
        </authorList>
    </citation>
    <scope>NUCLEOTIDE SEQUENCE</scope>
</reference>
<keyword evidence="2" id="KW-0804">Transcription</keyword>
<name>A0A3B0XW84_9ZZZZ</name>
<dbReference type="InterPro" id="IPR007081">
    <property type="entry name" value="RNA_pol_Rpb1_5"/>
</dbReference>
<gene>
    <name evidence="2" type="ORF">MNBD_GAMMA10-2811</name>
</gene>
<organism evidence="2">
    <name type="scientific">hydrothermal vent metagenome</name>
    <dbReference type="NCBI Taxonomy" id="652676"/>
    <lineage>
        <taxon>unclassified sequences</taxon>
        <taxon>metagenomes</taxon>
        <taxon>ecological metagenomes</taxon>
    </lineage>
</organism>
<dbReference type="GO" id="GO:0003899">
    <property type="term" value="F:DNA-directed RNA polymerase activity"/>
    <property type="evidence" value="ECO:0007669"/>
    <property type="project" value="UniProtKB-EC"/>
</dbReference>
<dbReference type="Pfam" id="PF04998">
    <property type="entry name" value="RNA_pol_Rpb1_5"/>
    <property type="match status" value="1"/>
</dbReference>
<dbReference type="FunFam" id="1.10.150.390:FF:000002">
    <property type="entry name" value="DNA-directed RNA polymerase subunit beta"/>
    <property type="match status" value="1"/>
</dbReference>
<protein>
    <submittedName>
        <fullName evidence="2">DNA-directed RNA polymerase beta' subunit</fullName>
        <ecNumber evidence="2">2.7.7.6</ecNumber>
    </submittedName>
</protein>
<keyword evidence="2" id="KW-0240">DNA-directed RNA polymerase</keyword>
<dbReference type="GO" id="GO:0003677">
    <property type="term" value="F:DNA binding"/>
    <property type="evidence" value="ECO:0007669"/>
    <property type="project" value="InterPro"/>
</dbReference>
<dbReference type="EC" id="2.7.7.6" evidence="2"/>
<dbReference type="Gene3D" id="1.10.1790.20">
    <property type="match status" value="1"/>
</dbReference>
<evidence type="ECO:0000259" key="1">
    <source>
        <dbReference type="Pfam" id="PF04998"/>
    </source>
</evidence>
<dbReference type="EMBL" id="UOFJ01000335">
    <property type="protein sequence ID" value="VAW68423.1"/>
    <property type="molecule type" value="Genomic_DNA"/>
</dbReference>
<proteinExistence type="predicted"/>
<dbReference type="Gene3D" id="1.10.150.390">
    <property type="match status" value="1"/>
</dbReference>
<dbReference type="PANTHER" id="PTHR48443">
    <property type="entry name" value="DNA-DIRECTED RNA POLYMERASE SUBUNIT BETA"/>
    <property type="match status" value="1"/>
</dbReference>
<dbReference type="Gene3D" id="2.40.50.100">
    <property type="match status" value="1"/>
</dbReference>
<evidence type="ECO:0000313" key="2">
    <source>
        <dbReference type="EMBL" id="VAW68423.1"/>
    </source>
</evidence>
<dbReference type="PANTHER" id="PTHR48443:SF2">
    <property type="entry name" value="DNA-DIRECTED RNA POLYMERASE SUBUNIT BETA"/>
    <property type="match status" value="1"/>
</dbReference>
<feature type="domain" description="RNA polymerase Rpb1" evidence="1">
    <location>
        <begin position="8"/>
        <end position="117"/>
    </location>
</feature>
<accession>A0A3B0XW84</accession>
<keyword evidence="2" id="KW-0808">Transferase</keyword>
<keyword evidence="2" id="KW-0548">Nucleotidyltransferase</keyword>
<dbReference type="GO" id="GO:0006351">
    <property type="term" value="P:DNA-templated transcription"/>
    <property type="evidence" value="ECO:0007669"/>
    <property type="project" value="InterPro"/>
</dbReference>
<dbReference type="GO" id="GO:0000428">
    <property type="term" value="C:DNA-directed RNA polymerase complex"/>
    <property type="evidence" value="ECO:0007669"/>
    <property type="project" value="UniProtKB-KW"/>
</dbReference>
<dbReference type="CDD" id="cd02655">
    <property type="entry name" value="RNAP_beta'_C"/>
    <property type="match status" value="1"/>
</dbReference>
<dbReference type="AlphaFoldDB" id="A0A3B0XW84"/>
<sequence>TIGFGKETKGKQRLMITEESGETYEELIPKWRHINVFEGEHVEQGEIIADGEPNPHDILRLRGVEQLADYLVKEIQDVYRLQGVKINDKHIEVIIKQMLRKAEVITGGDSRYHKGEIIEFSKLKKVNIQLEEEGKVPCSYQMLLLGITKGSLVTESFISAASFQETTRVLTEASVRGSRDDLRGLKENVIVGRLIPAGTGLAFHKERRRKRQSETQQTALQLLASATAALEGSTAGS</sequence>